<keyword evidence="5" id="KW-0406">Ion transport</keyword>
<feature type="transmembrane region" description="Helical" evidence="8">
    <location>
        <begin position="395"/>
        <end position="415"/>
    </location>
</feature>
<dbReference type="GO" id="GO:0005249">
    <property type="term" value="F:voltage-gated potassium channel activity"/>
    <property type="evidence" value="ECO:0007669"/>
    <property type="project" value="TreeGrafter"/>
</dbReference>
<feature type="domain" description="Cyclic nucleotide-binding" evidence="9">
    <location>
        <begin position="573"/>
        <end position="660"/>
    </location>
</feature>
<dbReference type="SUPFAM" id="SSF81324">
    <property type="entry name" value="Voltage-gated potassium channels"/>
    <property type="match status" value="1"/>
</dbReference>
<dbReference type="GeneID" id="7828984"/>
<sequence length="1792" mass="210329">MIQLKNDHDEIFQSPKSLDIDSESKIRIGAASRGKLFYEVDQTPFQRKIDMQESLYWSDKNSSISMSKTGINMNQYINQHNEYDTFSKPQIMELDINYQNKTRSKSNITINANQITSQQQIVQNQSPNNKTQEIKVINTQKSLNYQGEKKEQQSPLPQKDQKQLRSEKTIRNFRVMMLAKKFQKIMLNKSQSYVFRKTLDDRYSFQLLGDKAFVWEDFKREIALKLSRYKKLLKLQFLISDIVSYISIMYCTINPFSTTKFIFDVLTFIVILINIAYLPIKHSYDEIFNLFSEGYVEKITLYFLLLEVFVNMSTQFYSRGLLVKDQIPVLKNYLQGRLWIDLIVGIPYLLSQLHSNLKILNLLYLIRFLDFLIIFNKIDDKFLKNSHIGDAIKCIFLIFFVAHLSACIIYEISTLPKSDIEKTYLDSIDVDRTQWLQVYIYSFYWSIITMTTIGYGDIHPYSYRERVYASFFAIISCVVFGFTLNQIGSIMSNLYMNSNMVRKKLAIIESYLKKRNVSPDIQVKVKKNIEYILMDSNQQDKVVEEMLNSLTISLRSQLKIELYKNILKTIQAFNINFSDSFLSELCNLFQEQTYSQEQYLFYEGDHPDRFYFIIRGEIELYYQSNKCPCTIQKRESLGVEEFFSQQCRVQSAKASRVTTVAYICYEDFCLLLKKYQLDLEKYRMIYDSFNINRQTVRVFVRCQNCQGISHVTSDCPYLFYIKNYKKNTLKDIIQEAKKPHIQTERQKLDKLRHAKKFNSRDQQAYVWKRLFEYLYKNLDDIVQFYDDMVDIYNNSQQESQDEDGEDDDPENDDQEQNDQQGEENQKMKQTATTLYNDKSGENTPYKAIVMFKSQHLNKQNNTLSTNLNTEFSDKQKEQLAKFFFSQQNKSNSAIDFQHLDQFTHVPSQQGQEIKDNPQNLPSVIQNMFDVSQKKDLNQPNIFLMEKDNHLYYDGKVTPTNADQKNLLSVNHLLSKDNTSFSFAQQSSFQREEQENQNQHQIRLHQNSSNSSDKSNVTFMNMNQMQNSNLNQTNNIMNTPQIDHKPQSIALNIPPINLDQHKKQDEHFQSKNIASTEINQNNNNAIYISNINPSISHNNQQPQSHPEIQKIESNFTNLQSNSKSLSNINSLSNQNSNNTPQQSSAVDTFKRKSSYFSGYNKRKTSEIKRDDQSHSKLLMPVTNNQFSATIDDSNPSHQIPHGTSNNISLLNYYEGKDNKASNSNNLQPSSGQSNINPMSNLLLEPISPIKQQTKQENTSPMLSMNKEIFTHSELQFDIQSDQLSPRNRKQLQLLEKQNHQSPANKLIQPYQVQNSYDKDSKRRQNPIQPSYANLDEYFYPQNNQNRSQQNALNPDSNSVSIRLDEQDQQQQQQFQDKSIEQTRYQILYENSSRGQSTRQLSIRKGTHKNNTLLIFGQQPPEIEQQNSLQQTQQSTKNYEENYNTSQSYLQNYNFPETANDYHPSHQGRKKSSKTTQNELWNEKINSLQNDYKKELMQNYLQNNRSSQRNIRSQRNIEIQSRKNRRDDSITKTQIQQLQSEILSQSQEYPKEALPGLYKNQSAKVKMPTAIHPQSQFQIQQIQLYDQKIHSNKKLLLETLNHKNQSLSNIRLNTNHRSSSHYTKQHSIIKSGEHQPLDLEANNNQSFDNRTQRFQRKFTNKKISFKITEDPNMPRDNQRNHTIQSNSLIQTQTLAPQYNLMDEQDDEYNHNSEDDQYKFSLILEFDSMKSYNAYFPWNNFSNVIKSKQGFKKKKKNEMLTLFSTKQMTKAVRTKVLSRVDRDNSSANISKTQIK</sequence>
<keyword evidence="4 8" id="KW-1133">Transmembrane helix</keyword>
<feature type="transmembrane region" description="Helical" evidence="8">
    <location>
        <begin position="435"/>
        <end position="455"/>
    </location>
</feature>
<feature type="region of interest" description="Disordered" evidence="7">
    <location>
        <begin position="1297"/>
        <end position="1326"/>
    </location>
</feature>
<protein>
    <submittedName>
        <fullName evidence="10">Cyclic nucleotide-binding domain protein</fullName>
    </submittedName>
</protein>
<dbReference type="InterPro" id="IPR051413">
    <property type="entry name" value="K/Na_HCN_channel"/>
</dbReference>
<dbReference type="GO" id="GO:0098855">
    <property type="term" value="C:HCN channel complex"/>
    <property type="evidence" value="ECO:0007669"/>
    <property type="project" value="TreeGrafter"/>
</dbReference>
<keyword evidence="11" id="KW-1185">Reference proteome</keyword>
<dbReference type="EMBL" id="GG662853">
    <property type="protein sequence ID" value="EAR87576.2"/>
    <property type="molecule type" value="Genomic_DNA"/>
</dbReference>
<dbReference type="InterPro" id="IPR000595">
    <property type="entry name" value="cNMP-bd_dom"/>
</dbReference>
<feature type="transmembrane region" description="Helical" evidence="8">
    <location>
        <begin position="299"/>
        <end position="318"/>
    </location>
</feature>
<dbReference type="InterPro" id="IPR014710">
    <property type="entry name" value="RmlC-like_jellyroll"/>
</dbReference>
<feature type="compositionally biased region" description="Low complexity" evidence="7">
    <location>
        <begin position="1119"/>
        <end position="1143"/>
    </location>
</feature>
<dbReference type="PANTHER" id="PTHR45689:SF5">
    <property type="entry name" value="I[[H]] CHANNEL, ISOFORM E"/>
    <property type="match status" value="1"/>
</dbReference>
<evidence type="ECO:0000256" key="7">
    <source>
        <dbReference type="SAM" id="MobiDB-lite"/>
    </source>
</evidence>
<dbReference type="Pfam" id="PF00027">
    <property type="entry name" value="cNMP_binding"/>
    <property type="match status" value="1"/>
</dbReference>
<feature type="transmembrane region" description="Helical" evidence="8">
    <location>
        <begin position="261"/>
        <end position="278"/>
    </location>
</feature>
<feature type="compositionally biased region" description="Polar residues" evidence="7">
    <location>
        <begin position="1003"/>
        <end position="1015"/>
    </location>
</feature>
<dbReference type="InParanoid" id="I7M0H3"/>
<comment type="subcellular location">
    <subcellularLocation>
        <location evidence="1">Membrane</location>
        <topology evidence="1">Multi-pass membrane protein</topology>
    </subcellularLocation>
</comment>
<dbReference type="PROSITE" id="PS50042">
    <property type="entry name" value="CNMP_BINDING_3"/>
    <property type="match status" value="1"/>
</dbReference>
<dbReference type="InterPro" id="IPR005821">
    <property type="entry name" value="Ion_trans_dom"/>
</dbReference>
<dbReference type="Pfam" id="PF00520">
    <property type="entry name" value="Ion_trans"/>
    <property type="match status" value="1"/>
</dbReference>
<feature type="region of interest" description="Disordered" evidence="7">
    <location>
        <begin position="1185"/>
        <end position="1204"/>
    </location>
</feature>
<evidence type="ECO:0000256" key="3">
    <source>
        <dbReference type="ARBA" id="ARBA00022692"/>
    </source>
</evidence>
<evidence type="ECO:0000256" key="5">
    <source>
        <dbReference type="ARBA" id="ARBA00023065"/>
    </source>
</evidence>
<organism evidence="10 11">
    <name type="scientific">Tetrahymena thermophila (strain SB210)</name>
    <dbReference type="NCBI Taxonomy" id="312017"/>
    <lineage>
        <taxon>Eukaryota</taxon>
        <taxon>Sar</taxon>
        <taxon>Alveolata</taxon>
        <taxon>Ciliophora</taxon>
        <taxon>Intramacronucleata</taxon>
        <taxon>Oligohymenophorea</taxon>
        <taxon>Hymenostomatida</taxon>
        <taxon>Tetrahymenina</taxon>
        <taxon>Tetrahymenidae</taxon>
        <taxon>Tetrahymena</taxon>
    </lineage>
</organism>
<feature type="region of interest" description="Disordered" evidence="7">
    <location>
        <begin position="1502"/>
        <end position="1530"/>
    </location>
</feature>
<evidence type="ECO:0000256" key="1">
    <source>
        <dbReference type="ARBA" id="ARBA00004141"/>
    </source>
</evidence>
<dbReference type="Proteomes" id="UP000009168">
    <property type="component" value="Unassembled WGS sequence"/>
</dbReference>
<feature type="transmembrane region" description="Helical" evidence="8">
    <location>
        <begin position="467"/>
        <end position="484"/>
    </location>
</feature>
<dbReference type="PANTHER" id="PTHR45689">
    <property type="entry name" value="I[[H]] CHANNEL, ISOFORM E"/>
    <property type="match status" value="1"/>
</dbReference>
<feature type="compositionally biased region" description="Low complexity" evidence="7">
    <location>
        <begin position="1502"/>
        <end position="1515"/>
    </location>
</feature>
<evidence type="ECO:0000256" key="4">
    <source>
        <dbReference type="ARBA" id="ARBA00022989"/>
    </source>
</evidence>
<feature type="region of interest" description="Disordered" evidence="7">
    <location>
        <begin position="1214"/>
        <end position="1238"/>
    </location>
</feature>
<feature type="compositionally biased region" description="Acidic residues" evidence="7">
    <location>
        <begin position="799"/>
        <end position="816"/>
    </location>
</feature>
<gene>
    <name evidence="10" type="ORF">TTHERM_00070830</name>
</gene>
<dbReference type="GO" id="GO:0035725">
    <property type="term" value="P:sodium ion transmembrane transport"/>
    <property type="evidence" value="ECO:0007669"/>
    <property type="project" value="TreeGrafter"/>
</dbReference>
<dbReference type="eggNOG" id="KOG0500">
    <property type="taxonomic scope" value="Eukaryota"/>
</dbReference>
<proteinExistence type="predicted"/>
<dbReference type="GO" id="GO:0003254">
    <property type="term" value="P:regulation of membrane depolarization"/>
    <property type="evidence" value="ECO:0007669"/>
    <property type="project" value="TreeGrafter"/>
</dbReference>
<evidence type="ECO:0000259" key="9">
    <source>
        <dbReference type="PROSITE" id="PS50042"/>
    </source>
</evidence>
<keyword evidence="6 8" id="KW-0472">Membrane</keyword>
<dbReference type="SMART" id="SM00100">
    <property type="entry name" value="cNMP"/>
    <property type="match status" value="1"/>
</dbReference>
<feature type="region of interest" description="Disordered" evidence="7">
    <location>
        <begin position="1119"/>
        <end position="1148"/>
    </location>
</feature>
<dbReference type="CDD" id="cd00038">
    <property type="entry name" value="CAP_ED"/>
    <property type="match status" value="1"/>
</dbReference>
<evidence type="ECO:0000256" key="8">
    <source>
        <dbReference type="SAM" id="Phobius"/>
    </source>
</evidence>
<name>I7M0H3_TETTS</name>
<evidence type="ECO:0000256" key="2">
    <source>
        <dbReference type="ARBA" id="ARBA00022448"/>
    </source>
</evidence>
<keyword evidence="2" id="KW-0813">Transport</keyword>
<feature type="region of interest" description="Disordered" evidence="7">
    <location>
        <begin position="1453"/>
        <end position="1477"/>
    </location>
</feature>
<reference evidence="11" key="1">
    <citation type="journal article" date="2006" name="PLoS Biol.">
        <title>Macronuclear genome sequence of the ciliate Tetrahymena thermophila, a model eukaryote.</title>
        <authorList>
            <person name="Eisen J.A."/>
            <person name="Coyne R.S."/>
            <person name="Wu M."/>
            <person name="Wu D."/>
            <person name="Thiagarajan M."/>
            <person name="Wortman J.R."/>
            <person name="Badger J.H."/>
            <person name="Ren Q."/>
            <person name="Amedeo P."/>
            <person name="Jones K.M."/>
            <person name="Tallon L.J."/>
            <person name="Delcher A.L."/>
            <person name="Salzberg S.L."/>
            <person name="Silva J.C."/>
            <person name="Haas B.J."/>
            <person name="Majoros W.H."/>
            <person name="Farzad M."/>
            <person name="Carlton J.M."/>
            <person name="Smith R.K. Jr."/>
            <person name="Garg J."/>
            <person name="Pearlman R.E."/>
            <person name="Karrer K.M."/>
            <person name="Sun L."/>
            <person name="Manning G."/>
            <person name="Elde N.C."/>
            <person name="Turkewitz A.P."/>
            <person name="Asai D.J."/>
            <person name="Wilkes D.E."/>
            <person name="Wang Y."/>
            <person name="Cai H."/>
            <person name="Collins K."/>
            <person name="Stewart B.A."/>
            <person name="Lee S.R."/>
            <person name="Wilamowska K."/>
            <person name="Weinberg Z."/>
            <person name="Ruzzo W.L."/>
            <person name="Wloga D."/>
            <person name="Gaertig J."/>
            <person name="Frankel J."/>
            <person name="Tsao C.-C."/>
            <person name="Gorovsky M.A."/>
            <person name="Keeling P.J."/>
            <person name="Waller R.F."/>
            <person name="Patron N.J."/>
            <person name="Cherry J.M."/>
            <person name="Stover N.A."/>
            <person name="Krieger C.J."/>
            <person name="del Toro C."/>
            <person name="Ryder H.F."/>
            <person name="Williamson S.C."/>
            <person name="Barbeau R.A."/>
            <person name="Hamilton E.P."/>
            <person name="Orias E."/>
        </authorList>
    </citation>
    <scope>NUCLEOTIDE SEQUENCE [LARGE SCALE GENOMIC DNA]</scope>
    <source>
        <strain evidence="11">SB210</strain>
    </source>
</reference>
<feature type="region of interest" description="Disordered" evidence="7">
    <location>
        <begin position="796"/>
        <end position="828"/>
    </location>
</feature>
<dbReference type="OrthoDB" id="2021138at2759"/>
<feature type="region of interest" description="Disordered" evidence="7">
    <location>
        <begin position="984"/>
        <end position="1015"/>
    </location>
</feature>
<feature type="compositionally biased region" description="Polar residues" evidence="7">
    <location>
        <begin position="1219"/>
        <end position="1238"/>
    </location>
</feature>
<feature type="transmembrane region" description="Helical" evidence="8">
    <location>
        <begin position="235"/>
        <end position="255"/>
    </location>
</feature>
<dbReference type="InterPro" id="IPR018490">
    <property type="entry name" value="cNMP-bd_dom_sf"/>
</dbReference>
<feature type="region of interest" description="Disordered" evidence="7">
    <location>
        <begin position="145"/>
        <end position="164"/>
    </location>
</feature>
<dbReference type="Gene3D" id="1.10.287.70">
    <property type="match status" value="1"/>
</dbReference>
<dbReference type="RefSeq" id="XP_001007821.2">
    <property type="nucleotide sequence ID" value="XM_001007821.2"/>
</dbReference>
<keyword evidence="3 8" id="KW-0812">Transmembrane</keyword>
<accession>I7M0H3</accession>
<feature type="transmembrane region" description="Helical" evidence="8">
    <location>
        <begin position="357"/>
        <end position="375"/>
    </location>
</feature>
<dbReference type="KEGG" id="tet:TTHERM_00070830"/>
<evidence type="ECO:0000313" key="10">
    <source>
        <dbReference type="EMBL" id="EAR87576.2"/>
    </source>
</evidence>
<evidence type="ECO:0000256" key="6">
    <source>
        <dbReference type="ARBA" id="ARBA00023136"/>
    </source>
</evidence>
<dbReference type="Gene3D" id="2.60.120.10">
    <property type="entry name" value="Jelly Rolls"/>
    <property type="match status" value="1"/>
</dbReference>
<evidence type="ECO:0000313" key="11">
    <source>
        <dbReference type="Proteomes" id="UP000009168"/>
    </source>
</evidence>
<dbReference type="SUPFAM" id="SSF51206">
    <property type="entry name" value="cAMP-binding domain-like"/>
    <property type="match status" value="1"/>
</dbReference>